<feature type="signal peptide" evidence="4">
    <location>
        <begin position="1"/>
        <end position="28"/>
    </location>
</feature>
<dbReference type="EMBL" id="BAAARW010000030">
    <property type="protein sequence ID" value="GAA2446275.1"/>
    <property type="molecule type" value="Genomic_DNA"/>
</dbReference>
<dbReference type="PANTHER" id="PTHR30024:SF47">
    <property type="entry name" value="TAURINE-BINDING PERIPLASMIC PROTEIN"/>
    <property type="match status" value="1"/>
</dbReference>
<evidence type="ECO:0000259" key="5">
    <source>
        <dbReference type="Pfam" id="PF09084"/>
    </source>
</evidence>
<proteinExistence type="inferred from homology"/>
<keyword evidence="3 4" id="KW-0732">Signal</keyword>
<dbReference type="SUPFAM" id="SSF53850">
    <property type="entry name" value="Periplasmic binding protein-like II"/>
    <property type="match status" value="1"/>
</dbReference>
<protein>
    <recommendedName>
        <fullName evidence="5">SsuA/THI5-like domain-containing protein</fullName>
    </recommendedName>
</protein>
<dbReference type="InterPro" id="IPR015168">
    <property type="entry name" value="SsuA/THI5"/>
</dbReference>
<evidence type="ECO:0000313" key="7">
    <source>
        <dbReference type="Proteomes" id="UP001501231"/>
    </source>
</evidence>
<organism evidence="6 7">
    <name type="scientific">Actinomadura vinacea</name>
    <dbReference type="NCBI Taxonomy" id="115336"/>
    <lineage>
        <taxon>Bacteria</taxon>
        <taxon>Bacillati</taxon>
        <taxon>Actinomycetota</taxon>
        <taxon>Actinomycetes</taxon>
        <taxon>Streptosporangiales</taxon>
        <taxon>Thermomonosporaceae</taxon>
        <taxon>Actinomadura</taxon>
    </lineage>
</organism>
<feature type="domain" description="SsuA/THI5-like" evidence="5">
    <location>
        <begin position="54"/>
        <end position="198"/>
    </location>
</feature>
<evidence type="ECO:0000256" key="4">
    <source>
        <dbReference type="SAM" id="SignalP"/>
    </source>
</evidence>
<evidence type="ECO:0000256" key="1">
    <source>
        <dbReference type="ARBA" id="ARBA00004418"/>
    </source>
</evidence>
<dbReference type="RefSeq" id="WP_344595468.1">
    <property type="nucleotide sequence ID" value="NZ_BAAARW010000030.1"/>
</dbReference>
<comment type="caution">
    <text evidence="6">The sequence shown here is derived from an EMBL/GenBank/DDBJ whole genome shotgun (WGS) entry which is preliminary data.</text>
</comment>
<feature type="chain" id="PRO_5046532982" description="SsuA/THI5-like domain-containing protein" evidence="4">
    <location>
        <begin position="29"/>
        <end position="332"/>
    </location>
</feature>
<evidence type="ECO:0000256" key="3">
    <source>
        <dbReference type="ARBA" id="ARBA00022729"/>
    </source>
</evidence>
<dbReference type="Gene3D" id="3.40.190.10">
    <property type="entry name" value="Periplasmic binding protein-like II"/>
    <property type="match status" value="2"/>
</dbReference>
<comment type="similarity">
    <text evidence="2">Belongs to the bacterial solute-binding protein SsuA/TauA family.</text>
</comment>
<accession>A0ABN3K453</accession>
<comment type="subcellular location">
    <subcellularLocation>
        <location evidence="1">Periplasm</location>
    </subcellularLocation>
</comment>
<keyword evidence="7" id="KW-1185">Reference proteome</keyword>
<dbReference type="PANTHER" id="PTHR30024">
    <property type="entry name" value="ALIPHATIC SULFONATES-BINDING PROTEIN-RELATED"/>
    <property type="match status" value="1"/>
</dbReference>
<reference evidence="6 7" key="1">
    <citation type="journal article" date="2019" name="Int. J. Syst. Evol. Microbiol.">
        <title>The Global Catalogue of Microorganisms (GCM) 10K type strain sequencing project: providing services to taxonomists for standard genome sequencing and annotation.</title>
        <authorList>
            <consortium name="The Broad Institute Genomics Platform"/>
            <consortium name="The Broad Institute Genome Sequencing Center for Infectious Disease"/>
            <person name="Wu L."/>
            <person name="Ma J."/>
        </authorList>
    </citation>
    <scope>NUCLEOTIDE SEQUENCE [LARGE SCALE GENOMIC DNA]</scope>
    <source>
        <strain evidence="6 7">JCM 3325</strain>
    </source>
</reference>
<dbReference type="Proteomes" id="UP001501231">
    <property type="component" value="Unassembled WGS sequence"/>
</dbReference>
<name>A0ABN3K453_9ACTN</name>
<sequence>MNVRLRSPKLTGLLAACTALLLATGCTSGTTDSAGGEGTAKGPLVRIALGVDASYAPFYLAKERGMFAKAGLNVELMQVEGGPAAAEAVAAGTAQMSANADSSALPLMAAQDKLTALGVFQSSDRYLKVVLRDGIDKPQQIKTMASIQGIGLYSTHSYLKHNKIDPASVKIVKSSPPEMPGMLQRGSVDAYILFEPWAAKGDASGGHIAGRIGDFGVSYFQWLLAGRSWLAGNNELAGKVFKVVAEADALVTKDRKAAAEATQKQVKLPAEQTEKVLPEITFTARGFTDADHASAKRVVDFLLQQKLIAKSPDLNTVLPKGWYEKYVGAPSE</sequence>
<gene>
    <name evidence="6" type="ORF">GCM10010191_74070</name>
</gene>
<dbReference type="Pfam" id="PF09084">
    <property type="entry name" value="NMT1"/>
    <property type="match status" value="1"/>
</dbReference>
<dbReference type="PROSITE" id="PS51257">
    <property type="entry name" value="PROKAR_LIPOPROTEIN"/>
    <property type="match status" value="1"/>
</dbReference>
<evidence type="ECO:0000313" key="6">
    <source>
        <dbReference type="EMBL" id="GAA2446275.1"/>
    </source>
</evidence>
<evidence type="ECO:0000256" key="2">
    <source>
        <dbReference type="ARBA" id="ARBA00010742"/>
    </source>
</evidence>